<evidence type="ECO:0000313" key="3">
    <source>
        <dbReference type="Proteomes" id="UP000616885"/>
    </source>
</evidence>
<keyword evidence="1" id="KW-0175">Coiled coil</keyword>
<name>A0A8H7N5Q3_BIOOC</name>
<dbReference type="EMBL" id="JADCTT010000008">
    <property type="protein sequence ID" value="KAF9748623.1"/>
    <property type="molecule type" value="Genomic_DNA"/>
</dbReference>
<reference evidence="2" key="1">
    <citation type="submission" date="2020-10" db="EMBL/GenBank/DDBJ databases">
        <title>High-Quality Genome Resource of Clonostachys rosea strain S41 by Oxford Nanopore Long-Read Sequencing.</title>
        <authorList>
            <person name="Wang H."/>
        </authorList>
    </citation>
    <scope>NUCLEOTIDE SEQUENCE</scope>
    <source>
        <strain evidence="2">S41</strain>
    </source>
</reference>
<evidence type="ECO:0000256" key="1">
    <source>
        <dbReference type="SAM" id="Coils"/>
    </source>
</evidence>
<dbReference type="Proteomes" id="UP000616885">
    <property type="component" value="Unassembled WGS sequence"/>
</dbReference>
<accession>A0A8H7N5Q3</accession>
<feature type="coiled-coil region" evidence="1">
    <location>
        <begin position="13"/>
        <end position="73"/>
    </location>
</feature>
<protein>
    <submittedName>
        <fullName evidence="2">Uncharacterized protein</fullName>
    </submittedName>
</protein>
<sequence>MSSENFDAKWTELSKAMAKLKDQTKECREALDKTESMSDEALEAKITALKSSNEEIKNQMKLLDAEEKNIEEKYRSMVQFKFVQESISDHRDSERMEFGAKITDLGAEMEINNLLIKSLEDSRREKSGGSEAK</sequence>
<comment type="caution">
    <text evidence="2">The sequence shown here is derived from an EMBL/GenBank/DDBJ whole genome shotgun (WGS) entry which is preliminary data.</text>
</comment>
<gene>
    <name evidence="2" type="ORF">IM811_016418</name>
</gene>
<proteinExistence type="predicted"/>
<organism evidence="2 3">
    <name type="scientific">Bionectria ochroleuca</name>
    <name type="common">Gliocladium roseum</name>
    <dbReference type="NCBI Taxonomy" id="29856"/>
    <lineage>
        <taxon>Eukaryota</taxon>
        <taxon>Fungi</taxon>
        <taxon>Dikarya</taxon>
        <taxon>Ascomycota</taxon>
        <taxon>Pezizomycotina</taxon>
        <taxon>Sordariomycetes</taxon>
        <taxon>Hypocreomycetidae</taxon>
        <taxon>Hypocreales</taxon>
        <taxon>Bionectriaceae</taxon>
        <taxon>Clonostachys</taxon>
    </lineage>
</organism>
<dbReference type="AlphaFoldDB" id="A0A8H7N5Q3"/>
<evidence type="ECO:0000313" key="2">
    <source>
        <dbReference type="EMBL" id="KAF9748623.1"/>
    </source>
</evidence>